<sequence>MNTQWHDLLATLNSPTPRYPLNPKFYPFPHSKRLILKSLETSDFYVIPSVILQLNNVIKKDGLVTDASSSVTVQVMASAANLEPVAMDVIQSGLVQLVSTVRMLVIRSIGNVSEFNISEVRTDFDQSWLTDNNDTTCNTNGNLSHITVTLETHHPLTWVRVVVSDTGRLCHLFDDTQSAYAVPGPIRGDEKIYTAGSVTKAIENGRTGVHNERTKRHHGDIHFHHGRSALTPKLKPQPLSKLHQLCKTHLTLQQAK</sequence>
<dbReference type="AlphaFoldDB" id="A0AAV4B9F6"/>
<protein>
    <submittedName>
        <fullName evidence="1">Uncharacterized protein</fullName>
    </submittedName>
</protein>
<proteinExistence type="predicted"/>
<dbReference type="Proteomes" id="UP000735302">
    <property type="component" value="Unassembled WGS sequence"/>
</dbReference>
<comment type="caution">
    <text evidence="1">The sequence shown here is derived from an EMBL/GenBank/DDBJ whole genome shotgun (WGS) entry which is preliminary data.</text>
</comment>
<name>A0AAV4B9F6_9GAST</name>
<evidence type="ECO:0000313" key="1">
    <source>
        <dbReference type="EMBL" id="GFO15822.1"/>
    </source>
</evidence>
<gene>
    <name evidence="1" type="ORF">PoB_004232700</name>
</gene>
<keyword evidence="2" id="KW-1185">Reference proteome</keyword>
<evidence type="ECO:0000313" key="2">
    <source>
        <dbReference type="Proteomes" id="UP000735302"/>
    </source>
</evidence>
<organism evidence="1 2">
    <name type="scientific">Plakobranchus ocellatus</name>
    <dbReference type="NCBI Taxonomy" id="259542"/>
    <lineage>
        <taxon>Eukaryota</taxon>
        <taxon>Metazoa</taxon>
        <taxon>Spiralia</taxon>
        <taxon>Lophotrochozoa</taxon>
        <taxon>Mollusca</taxon>
        <taxon>Gastropoda</taxon>
        <taxon>Heterobranchia</taxon>
        <taxon>Euthyneura</taxon>
        <taxon>Panpulmonata</taxon>
        <taxon>Sacoglossa</taxon>
        <taxon>Placobranchoidea</taxon>
        <taxon>Plakobranchidae</taxon>
        <taxon>Plakobranchus</taxon>
    </lineage>
</organism>
<dbReference type="EMBL" id="BLXT01004630">
    <property type="protein sequence ID" value="GFO15822.1"/>
    <property type="molecule type" value="Genomic_DNA"/>
</dbReference>
<accession>A0AAV4B9F6</accession>
<reference evidence="1 2" key="1">
    <citation type="journal article" date="2021" name="Elife">
        <title>Chloroplast acquisition without the gene transfer in kleptoplastic sea slugs, Plakobranchus ocellatus.</title>
        <authorList>
            <person name="Maeda T."/>
            <person name="Takahashi S."/>
            <person name="Yoshida T."/>
            <person name="Shimamura S."/>
            <person name="Takaki Y."/>
            <person name="Nagai Y."/>
            <person name="Toyoda A."/>
            <person name="Suzuki Y."/>
            <person name="Arimoto A."/>
            <person name="Ishii H."/>
            <person name="Satoh N."/>
            <person name="Nishiyama T."/>
            <person name="Hasebe M."/>
            <person name="Maruyama T."/>
            <person name="Minagawa J."/>
            <person name="Obokata J."/>
            <person name="Shigenobu S."/>
        </authorList>
    </citation>
    <scope>NUCLEOTIDE SEQUENCE [LARGE SCALE GENOMIC DNA]</scope>
</reference>